<evidence type="ECO:0000259" key="5">
    <source>
        <dbReference type="Pfam" id="PF25917"/>
    </source>
</evidence>
<feature type="domain" description="Multidrug resistance protein MdtA-like barrel-sandwich hybrid" evidence="5">
    <location>
        <begin position="63"/>
        <end position="283"/>
    </location>
</feature>
<gene>
    <name evidence="8" type="primary">aaeA_3</name>
    <name evidence="8" type="ORF">PAESOLCIP111_04687</name>
</gene>
<name>A0A916K8K4_9BACL</name>
<dbReference type="NCBIfam" id="TIGR01730">
    <property type="entry name" value="RND_mfp"/>
    <property type="match status" value="1"/>
</dbReference>
<dbReference type="InterPro" id="IPR058637">
    <property type="entry name" value="YknX-like_C"/>
</dbReference>
<evidence type="ECO:0000313" key="8">
    <source>
        <dbReference type="EMBL" id="CAG7644390.1"/>
    </source>
</evidence>
<dbReference type="PANTHER" id="PTHR32347">
    <property type="entry name" value="EFFLUX SYSTEM COMPONENT YKNX-RELATED"/>
    <property type="match status" value="1"/>
</dbReference>
<dbReference type="GO" id="GO:0030313">
    <property type="term" value="C:cell envelope"/>
    <property type="evidence" value="ECO:0007669"/>
    <property type="project" value="UniProtKB-SubCell"/>
</dbReference>
<feature type="chain" id="PRO_5039147881" evidence="4">
    <location>
        <begin position="27"/>
        <end position="439"/>
    </location>
</feature>
<keyword evidence="3" id="KW-0175">Coiled coil</keyword>
<evidence type="ECO:0000256" key="1">
    <source>
        <dbReference type="ARBA" id="ARBA00004196"/>
    </source>
</evidence>
<dbReference type="InterPro" id="IPR006143">
    <property type="entry name" value="RND_pump_MFP"/>
</dbReference>
<dbReference type="InterPro" id="IPR058792">
    <property type="entry name" value="Beta-barrel_RND_2"/>
</dbReference>
<protein>
    <submittedName>
        <fullName evidence="8">p-hydroxybenzoic acid efflux pump subunit AaeA</fullName>
    </submittedName>
</protein>
<evidence type="ECO:0000259" key="7">
    <source>
        <dbReference type="Pfam" id="PF25989"/>
    </source>
</evidence>
<dbReference type="GO" id="GO:0016020">
    <property type="term" value="C:membrane"/>
    <property type="evidence" value="ECO:0007669"/>
    <property type="project" value="InterPro"/>
</dbReference>
<comment type="similarity">
    <text evidence="2">Belongs to the membrane fusion protein (MFP) (TC 8.A.1) family.</text>
</comment>
<dbReference type="GO" id="GO:0022857">
    <property type="term" value="F:transmembrane transporter activity"/>
    <property type="evidence" value="ECO:0007669"/>
    <property type="project" value="InterPro"/>
</dbReference>
<evidence type="ECO:0000313" key="9">
    <source>
        <dbReference type="Proteomes" id="UP000693672"/>
    </source>
</evidence>
<comment type="caution">
    <text evidence="8">The sequence shown here is derived from an EMBL/GenBank/DDBJ whole genome shotgun (WGS) entry which is preliminary data.</text>
</comment>
<comment type="subcellular location">
    <subcellularLocation>
        <location evidence="1">Cell envelope</location>
    </subcellularLocation>
</comment>
<reference evidence="8" key="1">
    <citation type="submission" date="2021-06" db="EMBL/GenBank/DDBJ databases">
        <authorList>
            <person name="Criscuolo A."/>
        </authorList>
    </citation>
    <scope>NUCLEOTIDE SEQUENCE</scope>
    <source>
        <strain evidence="8">CIP111600</strain>
    </source>
</reference>
<dbReference type="Pfam" id="PF25954">
    <property type="entry name" value="Beta-barrel_RND_2"/>
    <property type="match status" value="1"/>
</dbReference>
<feature type="domain" description="CusB-like beta-barrel" evidence="6">
    <location>
        <begin position="290"/>
        <end position="363"/>
    </location>
</feature>
<evidence type="ECO:0000256" key="4">
    <source>
        <dbReference type="SAM" id="SignalP"/>
    </source>
</evidence>
<keyword evidence="9" id="KW-1185">Reference proteome</keyword>
<accession>A0A916K8K4</accession>
<evidence type="ECO:0000256" key="2">
    <source>
        <dbReference type="ARBA" id="ARBA00009477"/>
    </source>
</evidence>
<organism evidence="8 9">
    <name type="scientific">Paenibacillus solanacearum</name>
    <dbReference type="NCBI Taxonomy" id="2048548"/>
    <lineage>
        <taxon>Bacteria</taxon>
        <taxon>Bacillati</taxon>
        <taxon>Bacillota</taxon>
        <taxon>Bacilli</taxon>
        <taxon>Bacillales</taxon>
        <taxon>Paenibacillaceae</taxon>
        <taxon>Paenibacillus</taxon>
    </lineage>
</organism>
<dbReference type="InterPro" id="IPR050465">
    <property type="entry name" value="UPF0194_transport"/>
</dbReference>
<feature type="signal peptide" evidence="4">
    <location>
        <begin position="1"/>
        <end position="26"/>
    </location>
</feature>
<sequence>MKTTNKHIWIPALLSLSVIGVLPGCGAPAAGAVNGSEVPVQLIKLGQLSDSGMSGKIIPDQDIKVVSKVSGKVAAVSVEEGAKVKKGDVLIQLETDDLSKQAQQAESALTAAQARLADTRAGARTQEIDALNSALMQAQAAAQTAGAALQQAEAGFKLATDSYNKLRNQYDSSSSITREDMDKGTFEFEKAKAAYEQAQAGQKSAEAAVQAARAKLDLTKAGPTQNTLKALEAEVNRLTSVLDLANTTVANATITSPIDGTVVKRMVSVGEMAQAGAQIVSIVNMDQVQVELSVADSQIGKLQSGADVEVKVPNVPDKTFKGKITFVSPVSNANSTTFPVKVTVDNKDGVLFAGMVAEVRMAGTANAKLELPKSAMIKKDDKTYVVKAENQTAHLVEVKTEEKNQDWVYVLPNKELQASQQVVVNPNANIAEGTKLKAE</sequence>
<dbReference type="RefSeq" id="WP_218094405.1">
    <property type="nucleotide sequence ID" value="NZ_CAJVAS010000027.1"/>
</dbReference>
<evidence type="ECO:0000256" key="3">
    <source>
        <dbReference type="ARBA" id="ARBA00023054"/>
    </source>
</evidence>
<dbReference type="AlphaFoldDB" id="A0A916K8K4"/>
<proteinExistence type="inferred from homology"/>
<dbReference type="EMBL" id="CAJVAS010000027">
    <property type="protein sequence ID" value="CAG7644390.1"/>
    <property type="molecule type" value="Genomic_DNA"/>
</dbReference>
<dbReference type="InterPro" id="IPR058625">
    <property type="entry name" value="MdtA-like_BSH"/>
</dbReference>
<dbReference type="Pfam" id="PF25989">
    <property type="entry name" value="YknX_C"/>
    <property type="match status" value="1"/>
</dbReference>
<dbReference type="FunFam" id="2.40.30.170:FF:000010">
    <property type="entry name" value="Efflux RND transporter periplasmic adaptor subunit"/>
    <property type="match status" value="1"/>
</dbReference>
<dbReference type="Pfam" id="PF25917">
    <property type="entry name" value="BSH_RND"/>
    <property type="match status" value="1"/>
</dbReference>
<evidence type="ECO:0000259" key="6">
    <source>
        <dbReference type="Pfam" id="PF25954"/>
    </source>
</evidence>
<dbReference type="Proteomes" id="UP000693672">
    <property type="component" value="Unassembled WGS sequence"/>
</dbReference>
<feature type="domain" description="YknX-like C-terminal permuted SH3-like" evidence="7">
    <location>
        <begin position="369"/>
        <end position="437"/>
    </location>
</feature>
<keyword evidence="4" id="KW-0732">Signal</keyword>